<dbReference type="Pfam" id="PF03938">
    <property type="entry name" value="OmpH"/>
    <property type="match status" value="1"/>
</dbReference>
<evidence type="ECO:0000313" key="7">
    <source>
        <dbReference type="Proteomes" id="UP000197019"/>
    </source>
</evidence>
<dbReference type="SUPFAM" id="SSF111384">
    <property type="entry name" value="OmpH-like"/>
    <property type="match status" value="1"/>
</dbReference>
<reference evidence="5 7" key="1">
    <citation type="submission" date="2017-06" db="EMBL/GenBank/DDBJ databases">
        <title>Genome Sequencing of the methanotroph Methylovulum psychrotolerants str. HV10-M2 isolated from a high-altitude environment.</title>
        <authorList>
            <person name="Mateos-Rivera A."/>
        </authorList>
    </citation>
    <scope>NUCLEOTIDE SEQUENCE [LARGE SCALE GENOMIC DNA]</scope>
    <source>
        <strain evidence="5 7">HV10_M2</strain>
    </source>
</reference>
<accession>A0A1Z4C164</accession>
<dbReference type="Proteomes" id="UP000197019">
    <property type="component" value="Chromosome"/>
</dbReference>
<dbReference type="GO" id="GO:0051082">
    <property type="term" value="F:unfolded protein binding"/>
    <property type="evidence" value="ECO:0007669"/>
    <property type="project" value="InterPro"/>
</dbReference>
<dbReference type="AlphaFoldDB" id="A0A1Z4C164"/>
<evidence type="ECO:0000313" key="8">
    <source>
        <dbReference type="Proteomes" id="UP000237423"/>
    </source>
</evidence>
<protein>
    <submittedName>
        <fullName evidence="6">Chaperone protein Skp</fullName>
    </submittedName>
</protein>
<comment type="similarity">
    <text evidence="2">Belongs to the skp family.</text>
</comment>
<evidence type="ECO:0000313" key="6">
    <source>
        <dbReference type="EMBL" id="POZ52172.1"/>
    </source>
</evidence>
<proteinExistence type="inferred from homology"/>
<keyword evidence="7" id="KW-1185">Reference proteome</keyword>
<feature type="chain" id="PRO_5036031040" evidence="4">
    <location>
        <begin position="23"/>
        <end position="168"/>
    </location>
</feature>
<evidence type="ECO:0000256" key="2">
    <source>
        <dbReference type="PIRNR" id="PIRNR002094"/>
    </source>
</evidence>
<dbReference type="EMBL" id="PGFZ01000003">
    <property type="protein sequence ID" value="POZ52172.1"/>
    <property type="molecule type" value="Genomic_DNA"/>
</dbReference>
<dbReference type="PIRSF" id="PIRSF002094">
    <property type="entry name" value="OMP26_Skp"/>
    <property type="match status" value="1"/>
</dbReference>
<reference evidence="6 8" key="2">
    <citation type="submission" date="2017-11" db="EMBL/GenBank/DDBJ databases">
        <title>Draft Genome Sequence of Methylobacter psychrotolerans Sph1T, an Obligate Methanotroph from Low-Temperature Environments.</title>
        <authorList>
            <person name="Oshkin I.Y."/>
            <person name="Miroshnikov K."/>
            <person name="Belova S.E."/>
            <person name="Korzhenkov A."/>
            <person name="Toshchakov S.V."/>
            <person name="Dedysh S.N."/>
        </authorList>
    </citation>
    <scope>NUCLEOTIDE SEQUENCE [LARGE SCALE GENOMIC DNA]</scope>
    <source>
        <strain evidence="6 8">Sph1</strain>
    </source>
</reference>
<evidence type="ECO:0000256" key="4">
    <source>
        <dbReference type="SAM" id="SignalP"/>
    </source>
</evidence>
<dbReference type="Proteomes" id="UP000237423">
    <property type="component" value="Unassembled WGS sequence"/>
</dbReference>
<organism evidence="5 7">
    <name type="scientific">Methylovulum psychrotolerans</name>
    <dbReference type="NCBI Taxonomy" id="1704499"/>
    <lineage>
        <taxon>Bacteria</taxon>
        <taxon>Pseudomonadati</taxon>
        <taxon>Pseudomonadota</taxon>
        <taxon>Gammaproteobacteria</taxon>
        <taxon>Methylococcales</taxon>
        <taxon>Methylococcaceae</taxon>
        <taxon>Methylovulum</taxon>
    </lineage>
</organism>
<dbReference type="InterPro" id="IPR005632">
    <property type="entry name" value="Chaperone_Skp"/>
</dbReference>
<evidence type="ECO:0000256" key="1">
    <source>
        <dbReference type="ARBA" id="ARBA00022729"/>
    </source>
</evidence>
<dbReference type="OrthoDB" id="5294628at2"/>
<sequence>MKNKIGLFLGVLLAANANVSFAELKIGVVNIPAILEKSPMVEKARKRMEMEFSSREHQLSSLMKDIQSKEEKMTRDAAIMSDSERSNMEKDLMNKKRDAKRSQQEFSEDINARRNEELAKFQRRIVEAIQAIAKEQNFDLVLHDGVSYASDKIDVTSQVQQKLSSMPD</sequence>
<evidence type="ECO:0000313" key="5">
    <source>
        <dbReference type="EMBL" id="ASF47263.1"/>
    </source>
</evidence>
<dbReference type="GO" id="GO:0050821">
    <property type="term" value="P:protein stabilization"/>
    <property type="evidence" value="ECO:0007669"/>
    <property type="project" value="TreeGrafter"/>
</dbReference>
<feature type="signal peptide" evidence="4">
    <location>
        <begin position="1"/>
        <end position="22"/>
    </location>
</feature>
<keyword evidence="1 4" id="KW-0732">Signal</keyword>
<dbReference type="Gene3D" id="3.30.910.20">
    <property type="entry name" value="Skp domain"/>
    <property type="match status" value="1"/>
</dbReference>
<dbReference type="GO" id="GO:0005829">
    <property type="term" value="C:cytosol"/>
    <property type="evidence" value="ECO:0007669"/>
    <property type="project" value="TreeGrafter"/>
</dbReference>
<feature type="region of interest" description="Disordered" evidence="3">
    <location>
        <begin position="67"/>
        <end position="88"/>
    </location>
</feature>
<dbReference type="RefSeq" id="WP_088620135.1">
    <property type="nucleotide sequence ID" value="NZ_CP022129.1"/>
</dbReference>
<dbReference type="KEGG" id="mpsy:CEK71_14955"/>
<dbReference type="SMART" id="SM00935">
    <property type="entry name" value="OmpH"/>
    <property type="match status" value="1"/>
</dbReference>
<evidence type="ECO:0000256" key="3">
    <source>
        <dbReference type="SAM" id="MobiDB-lite"/>
    </source>
</evidence>
<dbReference type="EMBL" id="CP022129">
    <property type="protein sequence ID" value="ASF47263.1"/>
    <property type="molecule type" value="Genomic_DNA"/>
</dbReference>
<dbReference type="InterPro" id="IPR024930">
    <property type="entry name" value="Skp_dom_sf"/>
</dbReference>
<dbReference type="PANTHER" id="PTHR35089">
    <property type="entry name" value="CHAPERONE PROTEIN SKP"/>
    <property type="match status" value="1"/>
</dbReference>
<name>A0A1Z4C164_9GAMM</name>
<gene>
    <name evidence="6" type="primary">skp</name>
    <name evidence="6" type="ORF">AADEFJLK_01643</name>
    <name evidence="5" type="ORF">CEK71_14955</name>
</gene>
<dbReference type="PANTHER" id="PTHR35089:SF1">
    <property type="entry name" value="CHAPERONE PROTEIN SKP"/>
    <property type="match status" value="1"/>
</dbReference>